<proteinExistence type="predicted"/>
<dbReference type="RefSeq" id="WP_183264670.1">
    <property type="nucleotide sequence ID" value="NZ_BAAAVZ010000017.1"/>
</dbReference>
<reference evidence="1 2" key="1">
    <citation type="submission" date="2020-08" db="EMBL/GenBank/DDBJ databases">
        <title>Genomic Encyclopedia of Type Strains, Phase IV (KMG-IV): sequencing the most valuable type-strain genomes for metagenomic binning, comparative biology and taxonomic classification.</title>
        <authorList>
            <person name="Goeker M."/>
        </authorList>
    </citation>
    <scope>NUCLEOTIDE SEQUENCE [LARGE SCALE GENOMIC DNA]</scope>
    <source>
        <strain evidence="1 2">DSM 7050</strain>
    </source>
</reference>
<gene>
    <name evidence="1" type="ORF">GGQ99_005125</name>
</gene>
<accession>A0ABR6L9C6</accession>
<dbReference type="Proteomes" id="UP000539538">
    <property type="component" value="Unassembled WGS sequence"/>
</dbReference>
<organism evidence="1 2">
    <name type="scientific">Aminobacter niigataensis</name>
    <dbReference type="NCBI Taxonomy" id="83265"/>
    <lineage>
        <taxon>Bacteria</taxon>
        <taxon>Pseudomonadati</taxon>
        <taxon>Pseudomonadota</taxon>
        <taxon>Alphaproteobacteria</taxon>
        <taxon>Hyphomicrobiales</taxon>
        <taxon>Phyllobacteriaceae</taxon>
        <taxon>Aminobacter</taxon>
    </lineage>
</organism>
<sequence>MSDSNATLAALLENVEDEHEEGWGTVYLDNARLPSLSDAVFRSHLSALAKSGVYKPIDSYAFGAVCLSLQEAGLQVTHLESQRPLSHRDAIN</sequence>
<evidence type="ECO:0000313" key="2">
    <source>
        <dbReference type="Proteomes" id="UP000539538"/>
    </source>
</evidence>
<comment type="caution">
    <text evidence="1">The sequence shown here is derived from an EMBL/GenBank/DDBJ whole genome shotgun (WGS) entry which is preliminary data.</text>
</comment>
<name>A0ABR6L9C6_9HYPH</name>
<evidence type="ECO:0000313" key="1">
    <source>
        <dbReference type="EMBL" id="MBB4653335.1"/>
    </source>
</evidence>
<dbReference type="EMBL" id="JACHOT010000012">
    <property type="protein sequence ID" value="MBB4653335.1"/>
    <property type="molecule type" value="Genomic_DNA"/>
</dbReference>
<protein>
    <submittedName>
        <fullName evidence="1">Uncharacterized protein</fullName>
    </submittedName>
</protein>
<keyword evidence="2" id="KW-1185">Reference proteome</keyword>